<keyword evidence="1" id="KW-0479">Metal-binding</keyword>
<name>A0A9Q1KTI4_9CARY</name>
<proteinExistence type="predicted"/>
<dbReference type="PRINTS" id="PR00465">
    <property type="entry name" value="EP450IV"/>
</dbReference>
<dbReference type="InterPro" id="IPR001128">
    <property type="entry name" value="Cyt_P450"/>
</dbReference>
<dbReference type="GO" id="GO:0004497">
    <property type="term" value="F:monooxygenase activity"/>
    <property type="evidence" value="ECO:0007669"/>
    <property type="project" value="InterPro"/>
</dbReference>
<evidence type="ECO:0008006" key="6">
    <source>
        <dbReference type="Google" id="ProtNLM"/>
    </source>
</evidence>
<dbReference type="GO" id="GO:0010268">
    <property type="term" value="P:brassinosteroid homeostasis"/>
    <property type="evidence" value="ECO:0007669"/>
    <property type="project" value="TreeGrafter"/>
</dbReference>
<reference evidence="4" key="1">
    <citation type="submission" date="2022-04" db="EMBL/GenBank/DDBJ databases">
        <title>Carnegiea gigantea Genome sequencing and assembly v2.</title>
        <authorList>
            <person name="Copetti D."/>
            <person name="Sanderson M.J."/>
            <person name="Burquez A."/>
            <person name="Wojciechowski M.F."/>
        </authorList>
    </citation>
    <scope>NUCLEOTIDE SEQUENCE</scope>
    <source>
        <strain evidence="4">SGP5-SGP5p</strain>
        <tissue evidence="4">Aerial part</tissue>
    </source>
</reference>
<accession>A0A9Q1KTI4</accession>
<dbReference type="GO" id="GO:0016132">
    <property type="term" value="P:brassinosteroid biosynthetic process"/>
    <property type="evidence" value="ECO:0007669"/>
    <property type="project" value="TreeGrafter"/>
</dbReference>
<dbReference type="GO" id="GO:0005506">
    <property type="term" value="F:iron ion binding"/>
    <property type="evidence" value="ECO:0007669"/>
    <property type="project" value="InterPro"/>
</dbReference>
<dbReference type="InterPro" id="IPR002403">
    <property type="entry name" value="Cyt_P450_E_grp-IV"/>
</dbReference>
<comment type="caution">
    <text evidence="4">The sequence shown here is derived from an EMBL/GenBank/DDBJ whole genome shotgun (WGS) entry which is preliminary data.</text>
</comment>
<dbReference type="Proteomes" id="UP001153076">
    <property type="component" value="Unassembled WGS sequence"/>
</dbReference>
<dbReference type="EMBL" id="JAKOGI010000022">
    <property type="protein sequence ID" value="KAJ8449303.1"/>
    <property type="molecule type" value="Genomic_DNA"/>
</dbReference>
<evidence type="ECO:0000256" key="3">
    <source>
        <dbReference type="SAM" id="Phobius"/>
    </source>
</evidence>
<dbReference type="Pfam" id="PF00067">
    <property type="entry name" value="p450"/>
    <property type="match status" value="1"/>
</dbReference>
<sequence length="434" mass="49048">MESKLIKPGDTMSPVTLSLIAIVAISIIHWLHRWWNPKCKGNLPPGSMGWPLLGETLQFFTPSTTFDVSPFVKKRMERPIIVSAEPELNYYIFQQEDQTFQSWYPESFTEILGRQNVGSLHGFMHKYLRNMVLSLFGSESLKKMLPEVEGAVLKQLHQWLSPDMVELKDATASMIFNLAAKKLISHDAETTSVNLRGNFDVFIKGLISFPLDIPGTAYHECLQELSKQGTMLTEGIALDLMFALLFASFETTSLALTLAMKYLIEYPLVLQTLATEILPCYQEEHDAILKGRENMDSGLTWKEYKSLTFTFQFINETVRLANIAPGIFRKALRDVNFKGYTIPAGWGVMVCPPAVHLNPANYENPLRFNPWRWEGGEINGASKHFMAFGGGGKRSKEETSCAPLAYSFRMAFMFGLLGEDQKKQNPAPRISHLK</sequence>
<evidence type="ECO:0000256" key="1">
    <source>
        <dbReference type="ARBA" id="ARBA00022723"/>
    </source>
</evidence>
<keyword evidence="3" id="KW-1133">Transmembrane helix</keyword>
<evidence type="ECO:0000256" key="2">
    <source>
        <dbReference type="ARBA" id="ARBA00023004"/>
    </source>
</evidence>
<dbReference type="PANTHER" id="PTHR24286">
    <property type="entry name" value="CYTOCHROME P450 26"/>
    <property type="match status" value="1"/>
</dbReference>
<dbReference type="GO" id="GO:0016125">
    <property type="term" value="P:sterol metabolic process"/>
    <property type="evidence" value="ECO:0007669"/>
    <property type="project" value="TreeGrafter"/>
</dbReference>
<organism evidence="4 5">
    <name type="scientific">Carnegiea gigantea</name>
    <dbReference type="NCBI Taxonomy" id="171969"/>
    <lineage>
        <taxon>Eukaryota</taxon>
        <taxon>Viridiplantae</taxon>
        <taxon>Streptophyta</taxon>
        <taxon>Embryophyta</taxon>
        <taxon>Tracheophyta</taxon>
        <taxon>Spermatophyta</taxon>
        <taxon>Magnoliopsida</taxon>
        <taxon>eudicotyledons</taxon>
        <taxon>Gunneridae</taxon>
        <taxon>Pentapetalae</taxon>
        <taxon>Caryophyllales</taxon>
        <taxon>Cactineae</taxon>
        <taxon>Cactaceae</taxon>
        <taxon>Cactoideae</taxon>
        <taxon>Echinocereeae</taxon>
        <taxon>Carnegiea</taxon>
    </lineage>
</organism>
<evidence type="ECO:0000313" key="4">
    <source>
        <dbReference type="EMBL" id="KAJ8449303.1"/>
    </source>
</evidence>
<dbReference type="OrthoDB" id="1372046at2759"/>
<dbReference type="GO" id="GO:0020037">
    <property type="term" value="F:heme binding"/>
    <property type="evidence" value="ECO:0007669"/>
    <property type="project" value="InterPro"/>
</dbReference>
<dbReference type="PANTHER" id="PTHR24286:SF11">
    <property type="entry name" value="CYTOCHROME P450, FAMILY 87, SUBFAMILY A, POLYPEPTIDE 2"/>
    <property type="match status" value="1"/>
</dbReference>
<keyword evidence="5" id="KW-1185">Reference proteome</keyword>
<gene>
    <name evidence="4" type="ORF">Cgig2_002435</name>
</gene>
<evidence type="ECO:0000313" key="5">
    <source>
        <dbReference type="Proteomes" id="UP001153076"/>
    </source>
</evidence>
<protein>
    <recommendedName>
        <fullName evidence="6">Cytochrome P450</fullName>
    </recommendedName>
</protein>
<dbReference type="InterPro" id="IPR036396">
    <property type="entry name" value="Cyt_P450_sf"/>
</dbReference>
<dbReference type="GO" id="GO:0016705">
    <property type="term" value="F:oxidoreductase activity, acting on paired donors, with incorporation or reduction of molecular oxygen"/>
    <property type="evidence" value="ECO:0007669"/>
    <property type="project" value="InterPro"/>
</dbReference>
<dbReference type="AlphaFoldDB" id="A0A9Q1KTI4"/>
<dbReference type="Gene3D" id="1.10.630.10">
    <property type="entry name" value="Cytochrome P450"/>
    <property type="match status" value="1"/>
</dbReference>
<dbReference type="SUPFAM" id="SSF48264">
    <property type="entry name" value="Cytochrome P450"/>
    <property type="match status" value="1"/>
</dbReference>
<keyword evidence="3" id="KW-0472">Membrane</keyword>
<feature type="transmembrane region" description="Helical" evidence="3">
    <location>
        <begin position="12"/>
        <end position="31"/>
    </location>
</feature>
<keyword evidence="3" id="KW-0812">Transmembrane</keyword>
<keyword evidence="2" id="KW-0408">Iron</keyword>